<protein>
    <recommendedName>
        <fullName evidence="4">ALIX V-shaped domain-containing protein</fullName>
    </recommendedName>
</protein>
<keyword evidence="3" id="KW-0442">Lipid degradation</keyword>
<dbReference type="OrthoDB" id="1600564at2759"/>
<evidence type="ECO:0000313" key="5">
    <source>
        <dbReference type="EMBL" id="KAJ8562973.1"/>
    </source>
</evidence>
<dbReference type="Pfam" id="PF13949">
    <property type="entry name" value="ALIX_LYPXL_bnd"/>
    <property type="match status" value="1"/>
</dbReference>
<dbReference type="GO" id="GO:0016042">
    <property type="term" value="P:lipid catabolic process"/>
    <property type="evidence" value="ECO:0007669"/>
    <property type="project" value="UniProtKB-KW"/>
</dbReference>
<evidence type="ECO:0000256" key="1">
    <source>
        <dbReference type="ARBA" id="ARBA00008668"/>
    </source>
</evidence>
<dbReference type="SUPFAM" id="SSF52266">
    <property type="entry name" value="SGNH hydrolase"/>
    <property type="match status" value="1"/>
</dbReference>
<keyword evidence="3" id="KW-0443">Lipid metabolism</keyword>
<dbReference type="Proteomes" id="UP001152561">
    <property type="component" value="Unassembled WGS sequence"/>
</dbReference>
<gene>
    <name evidence="5" type="ORF">K7X08_031425</name>
</gene>
<comment type="caution">
    <text evidence="5">The sequence shown here is derived from an EMBL/GenBank/DDBJ whole genome shotgun (WGS) entry which is preliminary data.</text>
</comment>
<sequence length="518" mass="58556">MDRSNAVKRQLFGCQEGTHVDRIRSSIMSALKKQLKELMMDFQGLKKTWMDECKEIGYGEGDEESLPIAIQRQLETLGAQRAGLEDMLKEMKSKEDILPKLMTATGSHEDLFRKEIAKYDHICEEISQNIEAQEQLLLQIQAQNEEFASIFNLEDYKASRERIYKHIEAAIFKYREIKENINEGLKFYATLQEAITNVKQQCSDFVMTRNIQCREMIDELGIRNISINQHISPIPAEFIGIPLQKPFLEAQLELVNGSRKEYPSSGINFASSGSGLLPSTNQDLGVTPIQDQLQQFKTLVQQKHINKKQIQQSLFLFGSGTNDIFKSFYPFDTPTLTPDAYVQAMLTQSTNFVDQICKLGARRIALFSLGPVGCVPARTLLPGAPVDKCYGKMNKMVKNYNMGLENLGKTIPMKYPGCFAVYGDVYEAGQTFRANPKRYGFSDVTNACCGGGTLGGLVQCGKEGYKLCAKPNEYLFWDYFHPSEHTYKLISKALWSGTHSRIRPVNLKTLANMTLLQL</sequence>
<name>A0A9Q1MPN2_9SOLA</name>
<dbReference type="Gene3D" id="3.40.50.1110">
    <property type="entry name" value="SGNH hydrolase"/>
    <property type="match status" value="1"/>
</dbReference>
<dbReference type="PANTHER" id="PTHR45648">
    <property type="entry name" value="GDSL LIPASE/ACYLHYDROLASE FAMILY PROTEIN (AFU_ORTHOLOGUE AFUA_4G14700)"/>
    <property type="match status" value="1"/>
</dbReference>
<dbReference type="Gene3D" id="1.20.140.50">
    <property type="entry name" value="alix/aip1 like domains"/>
    <property type="match status" value="1"/>
</dbReference>
<evidence type="ECO:0000256" key="3">
    <source>
        <dbReference type="ARBA" id="ARBA00022963"/>
    </source>
</evidence>
<dbReference type="InterPro" id="IPR051058">
    <property type="entry name" value="GDSL_Est/Lipase"/>
</dbReference>
<dbReference type="AlphaFoldDB" id="A0A9Q1MPN2"/>
<dbReference type="InterPro" id="IPR025304">
    <property type="entry name" value="ALIX_V_dom"/>
</dbReference>
<dbReference type="GO" id="GO:0016020">
    <property type="term" value="C:membrane"/>
    <property type="evidence" value="ECO:0007669"/>
    <property type="project" value="InterPro"/>
</dbReference>
<organism evidence="5 6">
    <name type="scientific">Anisodus acutangulus</name>
    <dbReference type="NCBI Taxonomy" id="402998"/>
    <lineage>
        <taxon>Eukaryota</taxon>
        <taxon>Viridiplantae</taxon>
        <taxon>Streptophyta</taxon>
        <taxon>Embryophyta</taxon>
        <taxon>Tracheophyta</taxon>
        <taxon>Spermatophyta</taxon>
        <taxon>Magnoliopsida</taxon>
        <taxon>eudicotyledons</taxon>
        <taxon>Gunneridae</taxon>
        <taxon>Pentapetalae</taxon>
        <taxon>asterids</taxon>
        <taxon>lamiids</taxon>
        <taxon>Solanales</taxon>
        <taxon>Solanaceae</taxon>
        <taxon>Solanoideae</taxon>
        <taxon>Hyoscyameae</taxon>
        <taxon>Anisodus</taxon>
    </lineage>
</organism>
<dbReference type="PANTHER" id="PTHR45648:SF141">
    <property type="entry name" value="GDSL ESTERASE_LIPASE 6"/>
    <property type="match status" value="1"/>
</dbReference>
<feature type="domain" description="ALIX V-shaped" evidence="4">
    <location>
        <begin position="70"/>
        <end position="211"/>
    </location>
</feature>
<dbReference type="InterPro" id="IPR036514">
    <property type="entry name" value="SGNH_hydro_sf"/>
</dbReference>
<dbReference type="EMBL" id="JAJAGQ010000005">
    <property type="protein sequence ID" value="KAJ8562973.1"/>
    <property type="molecule type" value="Genomic_DNA"/>
</dbReference>
<dbReference type="GO" id="GO:0016788">
    <property type="term" value="F:hydrolase activity, acting on ester bonds"/>
    <property type="evidence" value="ECO:0007669"/>
    <property type="project" value="InterPro"/>
</dbReference>
<dbReference type="Pfam" id="PF00657">
    <property type="entry name" value="Lipase_GDSL"/>
    <property type="match status" value="1"/>
</dbReference>
<evidence type="ECO:0000259" key="4">
    <source>
        <dbReference type="Pfam" id="PF13949"/>
    </source>
</evidence>
<dbReference type="InterPro" id="IPR001087">
    <property type="entry name" value="GDSL"/>
</dbReference>
<evidence type="ECO:0000313" key="6">
    <source>
        <dbReference type="Proteomes" id="UP001152561"/>
    </source>
</evidence>
<evidence type="ECO:0000256" key="2">
    <source>
        <dbReference type="ARBA" id="ARBA00022801"/>
    </source>
</evidence>
<reference evidence="6" key="1">
    <citation type="journal article" date="2023" name="Proc. Natl. Acad. Sci. U.S.A.">
        <title>Genomic and structural basis for evolution of tropane alkaloid biosynthesis.</title>
        <authorList>
            <person name="Wanga Y.-J."/>
            <person name="Taina T."/>
            <person name="Yua J.-Y."/>
            <person name="Lia J."/>
            <person name="Xua B."/>
            <person name="Chenc J."/>
            <person name="D'Auriad J.C."/>
            <person name="Huanga J.-P."/>
            <person name="Huanga S.-X."/>
        </authorList>
    </citation>
    <scope>NUCLEOTIDE SEQUENCE [LARGE SCALE GENOMIC DNA]</scope>
    <source>
        <strain evidence="6">cv. KIB-2019</strain>
    </source>
</reference>
<keyword evidence="2" id="KW-0378">Hydrolase</keyword>
<accession>A0A9Q1MPN2</accession>
<keyword evidence="6" id="KW-1185">Reference proteome</keyword>
<comment type="similarity">
    <text evidence="1">Belongs to the 'GDSL' lipolytic enzyme family.</text>
</comment>
<proteinExistence type="inferred from homology"/>